<gene>
    <name evidence="11" type="ORF">DAKH74_003100</name>
</gene>
<evidence type="ECO:0000256" key="3">
    <source>
        <dbReference type="ARBA" id="ARBA00022763"/>
    </source>
</evidence>
<accession>A0AAV5RQ65</accession>
<comment type="subcellular location">
    <subcellularLocation>
        <location evidence="1 7">Nucleus</location>
    </subcellularLocation>
</comment>
<evidence type="ECO:0000256" key="2">
    <source>
        <dbReference type="ARBA" id="ARBA00008997"/>
    </source>
</evidence>
<comment type="function">
    <text evidence="7">Component of the SMC5-SMC6 complex, that promotes sister chromatid alignment after DNA damage and facilitates double-stranded DNA breaks (DSBs) repair via homologous recombination between sister chromatids.</text>
</comment>
<evidence type="ECO:0000256" key="4">
    <source>
        <dbReference type="ARBA" id="ARBA00023172"/>
    </source>
</evidence>
<evidence type="ECO:0000256" key="6">
    <source>
        <dbReference type="ARBA" id="ARBA00023242"/>
    </source>
</evidence>
<keyword evidence="6 7" id="KW-0539">Nucleus</keyword>
<dbReference type="EMBL" id="BTGD01000001">
    <property type="protein sequence ID" value="GMM53694.1"/>
    <property type="molecule type" value="Genomic_DNA"/>
</dbReference>
<dbReference type="InterPro" id="IPR029225">
    <property type="entry name" value="Nse4_Nse3-bd"/>
</dbReference>
<dbReference type="InterPro" id="IPR027786">
    <property type="entry name" value="Nse4/EID"/>
</dbReference>
<evidence type="ECO:0000256" key="7">
    <source>
        <dbReference type="RuleBase" id="RU365071"/>
    </source>
</evidence>
<dbReference type="GO" id="GO:0006281">
    <property type="term" value="P:DNA repair"/>
    <property type="evidence" value="ECO:0007669"/>
    <property type="project" value="UniProtKB-UniRule"/>
</dbReference>
<keyword evidence="5 7" id="KW-0234">DNA repair</keyword>
<reference evidence="11 12" key="1">
    <citation type="journal article" date="2023" name="Elife">
        <title>Identification of key yeast species and microbe-microbe interactions impacting larval growth of Drosophila in the wild.</title>
        <authorList>
            <person name="Mure A."/>
            <person name="Sugiura Y."/>
            <person name="Maeda R."/>
            <person name="Honda K."/>
            <person name="Sakurai N."/>
            <person name="Takahashi Y."/>
            <person name="Watada M."/>
            <person name="Katoh T."/>
            <person name="Gotoh A."/>
            <person name="Gotoh Y."/>
            <person name="Taniguchi I."/>
            <person name="Nakamura K."/>
            <person name="Hayashi T."/>
            <person name="Katayama T."/>
            <person name="Uemura T."/>
            <person name="Hattori Y."/>
        </authorList>
    </citation>
    <scope>NUCLEOTIDE SEQUENCE [LARGE SCALE GENOMIC DNA]</scope>
    <source>
        <strain evidence="11 12">KH-74</strain>
    </source>
</reference>
<feature type="domain" description="Nse4/EID protein Nse3/MAGE-binding" evidence="10">
    <location>
        <begin position="88"/>
        <end position="139"/>
    </location>
</feature>
<evidence type="ECO:0000256" key="1">
    <source>
        <dbReference type="ARBA" id="ARBA00004123"/>
    </source>
</evidence>
<dbReference type="PANTHER" id="PTHR16140">
    <property type="entry name" value="NON-STRUCTURAL MAINTENANCE OF CHROMOSOMES ELEMENT 4"/>
    <property type="match status" value="1"/>
</dbReference>
<protein>
    <recommendedName>
        <fullName evidence="7">Non-structural maintenance of chromosomes element 4</fullName>
    </recommendedName>
</protein>
<evidence type="ECO:0000313" key="11">
    <source>
        <dbReference type="EMBL" id="GMM53694.1"/>
    </source>
</evidence>
<feature type="compositionally biased region" description="Basic and acidic residues" evidence="8">
    <location>
        <begin position="1"/>
        <end position="12"/>
    </location>
</feature>
<keyword evidence="12" id="KW-1185">Reference proteome</keyword>
<feature type="region of interest" description="Disordered" evidence="8">
    <location>
        <begin position="149"/>
        <end position="178"/>
    </location>
</feature>
<evidence type="ECO:0000259" key="9">
    <source>
        <dbReference type="Pfam" id="PF08743"/>
    </source>
</evidence>
<proteinExistence type="inferred from homology"/>
<keyword evidence="3 7" id="KW-0227">DNA damage</keyword>
<sequence length="385" mass="44341">MKRAGTESEAGHASKRHKSADNNAEDGTDVNTFEVMQAYRRLQAEVAKDRVQSLRSGEIENAAKHLEEITRLYEQIKQQKDNGLFMQDSRTIMGISELAELSVRNMKLGEVAGIVNVQDTIGYFKRYMLEDYFKSRDIKETFESTAAMEADVGDAEEQPEDAEEQTAGSRKAQQLNKTTQRRNYLQQFDHYNSFEQFNWCKLSGLFTELTRTPATTDNLIGPFAYEKKVRVKTVRQKNTDVVGELVKPDNPTGKDLADNDENSTPDQVRRCYKALTKRLGKGNSMSLFQFVIDPKSFSRSVENLFYTSFLIKEGRIVMEEDPENGYPIIRLKESAKGKDKHHKEMEKEKQRNARENHIIFQMDMPTWSKLIEKFNITASFLDLEH</sequence>
<feature type="compositionally biased region" description="Polar residues" evidence="8">
    <location>
        <begin position="166"/>
        <end position="178"/>
    </location>
</feature>
<evidence type="ECO:0000256" key="5">
    <source>
        <dbReference type="ARBA" id="ARBA00023204"/>
    </source>
</evidence>
<dbReference type="InterPro" id="IPR014854">
    <property type="entry name" value="Nse4_C"/>
</dbReference>
<dbReference type="Proteomes" id="UP001377567">
    <property type="component" value="Unassembled WGS sequence"/>
</dbReference>
<dbReference type="GO" id="GO:0006310">
    <property type="term" value="P:DNA recombination"/>
    <property type="evidence" value="ECO:0007669"/>
    <property type="project" value="UniProtKB-UniRule"/>
</dbReference>
<evidence type="ECO:0000256" key="8">
    <source>
        <dbReference type="SAM" id="MobiDB-lite"/>
    </source>
</evidence>
<feature type="region of interest" description="Disordered" evidence="8">
    <location>
        <begin position="244"/>
        <end position="266"/>
    </location>
</feature>
<dbReference type="Pfam" id="PF08743">
    <property type="entry name" value="Nse4_C"/>
    <property type="match status" value="1"/>
</dbReference>
<comment type="caution">
    <text evidence="11">The sequence shown here is derived from an EMBL/GenBank/DDBJ whole genome shotgun (WGS) entry which is preliminary data.</text>
</comment>
<feature type="region of interest" description="Disordered" evidence="8">
    <location>
        <begin position="334"/>
        <end position="354"/>
    </location>
</feature>
<dbReference type="GO" id="GO:0005634">
    <property type="term" value="C:nucleus"/>
    <property type="evidence" value="ECO:0007669"/>
    <property type="project" value="UniProtKB-SubCell"/>
</dbReference>
<evidence type="ECO:0000313" key="12">
    <source>
        <dbReference type="Proteomes" id="UP001377567"/>
    </source>
</evidence>
<comment type="similarity">
    <text evidence="2 7">Belongs to the NSE4 family.</text>
</comment>
<dbReference type="PANTHER" id="PTHR16140:SF0">
    <property type="entry name" value="NON-STRUCTURAL MAINTENANCE OF CHROMOSOMES ELEMENT 4"/>
    <property type="match status" value="1"/>
</dbReference>
<dbReference type="AlphaFoldDB" id="A0AAV5RQ65"/>
<feature type="compositionally biased region" description="Acidic residues" evidence="8">
    <location>
        <begin position="151"/>
        <end position="164"/>
    </location>
</feature>
<dbReference type="Pfam" id="PF15412">
    <property type="entry name" value="Nse4-Nse3_bdg"/>
    <property type="match status" value="1"/>
</dbReference>
<feature type="domain" description="Non-structural maintenance of chromosome element 4 C-terminal" evidence="9">
    <location>
        <begin position="285"/>
        <end position="381"/>
    </location>
</feature>
<evidence type="ECO:0000259" key="10">
    <source>
        <dbReference type="Pfam" id="PF15412"/>
    </source>
</evidence>
<name>A0AAV5RQ65_MAUHU</name>
<feature type="region of interest" description="Disordered" evidence="8">
    <location>
        <begin position="1"/>
        <end position="29"/>
    </location>
</feature>
<dbReference type="GO" id="GO:0030915">
    <property type="term" value="C:Smc5-Smc6 complex"/>
    <property type="evidence" value="ECO:0007669"/>
    <property type="project" value="UniProtKB-UniRule"/>
</dbReference>
<keyword evidence="4 7" id="KW-0233">DNA recombination</keyword>
<organism evidence="11 12">
    <name type="scientific">Maudiozyma humilis</name>
    <name type="common">Sour dough yeast</name>
    <name type="synonym">Kazachstania humilis</name>
    <dbReference type="NCBI Taxonomy" id="51915"/>
    <lineage>
        <taxon>Eukaryota</taxon>
        <taxon>Fungi</taxon>
        <taxon>Dikarya</taxon>
        <taxon>Ascomycota</taxon>
        <taxon>Saccharomycotina</taxon>
        <taxon>Saccharomycetes</taxon>
        <taxon>Saccharomycetales</taxon>
        <taxon>Saccharomycetaceae</taxon>
        <taxon>Maudiozyma</taxon>
    </lineage>
</organism>
<comment type="subunit">
    <text evidence="7">Component of the SMC5-SMC6 complex.</text>
</comment>